<dbReference type="Proteomes" id="UP000010552">
    <property type="component" value="Unassembled WGS sequence"/>
</dbReference>
<evidence type="ECO:0000256" key="2">
    <source>
        <dbReference type="SAM" id="MobiDB-lite"/>
    </source>
</evidence>
<name>L5KHV8_PTEAL</name>
<dbReference type="EMBL" id="KB030754">
    <property type="protein sequence ID" value="ELK10351.1"/>
    <property type="molecule type" value="Genomic_DNA"/>
</dbReference>
<feature type="coiled-coil region" evidence="1">
    <location>
        <begin position="187"/>
        <end position="257"/>
    </location>
</feature>
<dbReference type="PANTHER" id="PTHR21734">
    <property type="entry name" value="INHIBITOR OF NUCLEAR FACTOR KAPPA-B KINASE-INTERACTING PROTEIN"/>
    <property type="match status" value="1"/>
</dbReference>
<feature type="region of interest" description="Disordered" evidence="2">
    <location>
        <begin position="1"/>
        <end position="39"/>
    </location>
</feature>
<dbReference type="eggNOG" id="ENOG502RXC3">
    <property type="taxonomic scope" value="Eukaryota"/>
</dbReference>
<evidence type="ECO:0000313" key="3">
    <source>
        <dbReference type="EMBL" id="ELK10351.1"/>
    </source>
</evidence>
<sequence length="515" mass="58455">MSELKSRKKSGPKGPPADPGKRSEGVKSPEARGGGSGGWVDPRTGVSLLSLGTCLGLAWFVFQQSERFAKVESQYQLLKIETKEFQGLQSKISLISEKLESTESILQEATSSMSLVTQFEQDVSSLQSIMHDIQNSEEMLTQKMQSLHEKFQNVTNFWTRSLEEMNVNTDIFKSESKHVHSQVTVQINSAEQGIKLLTERLKDLEDSTLRNIRTVKRQEEEDLLRVEQQLGSDTKAVEKLEEEQHALFARDEDLTNKLSNYEPKCQKSEAIVEQLQSFQIIAHLKHLQEEIYEVKTWSNRITEKQDILNDNLTTLSQAVTKVDLSTISMAKDVGLKISTIKTDIRRISGLVTDVTSLTDSVQDLEKKIEKVEKNTVKNIGDLLSSSIDRTAMLRKTASENSERINSVKKILSELKNDFNKHTNRFLSLESDRAKVLKTVTFANDLKPKVYNLKKDFSRLEPLVNDLTQRIGRLIADLLQREKEIAFLNEKISNLTIVQAEIKDMKDEITHISDMG</sequence>
<evidence type="ECO:0000313" key="4">
    <source>
        <dbReference type="Proteomes" id="UP000010552"/>
    </source>
</evidence>
<dbReference type="InterPro" id="IPR024152">
    <property type="entry name" value="Inh_kappa-B_kinase-int"/>
</dbReference>
<keyword evidence="4" id="KW-1185">Reference proteome</keyword>
<accession>L5KHV8</accession>
<dbReference type="GO" id="GO:0016301">
    <property type="term" value="F:kinase activity"/>
    <property type="evidence" value="ECO:0007669"/>
    <property type="project" value="UniProtKB-KW"/>
</dbReference>
<evidence type="ECO:0000256" key="1">
    <source>
        <dbReference type="SAM" id="Coils"/>
    </source>
</evidence>
<dbReference type="AlphaFoldDB" id="L5KHV8"/>
<keyword evidence="3" id="KW-0808">Transferase</keyword>
<dbReference type="PANTHER" id="PTHR21734:SF11">
    <property type="entry name" value="INHIBITOR OF NUCLEAR FACTOR KAPPA-B KINASE-INTERACTING PROTEIN"/>
    <property type="match status" value="1"/>
</dbReference>
<gene>
    <name evidence="3" type="ORF">PAL_GLEAN10015511</name>
</gene>
<dbReference type="InParanoid" id="L5KHV8"/>
<dbReference type="FunCoup" id="L5KHV8">
    <property type="interactions" value="453"/>
</dbReference>
<feature type="compositionally biased region" description="Basic and acidic residues" evidence="2">
    <location>
        <begin position="19"/>
        <end position="30"/>
    </location>
</feature>
<proteinExistence type="predicted"/>
<organism evidence="3 4">
    <name type="scientific">Pteropus alecto</name>
    <name type="common">Black flying fox</name>
    <dbReference type="NCBI Taxonomy" id="9402"/>
    <lineage>
        <taxon>Eukaryota</taxon>
        <taxon>Metazoa</taxon>
        <taxon>Chordata</taxon>
        <taxon>Craniata</taxon>
        <taxon>Vertebrata</taxon>
        <taxon>Euteleostomi</taxon>
        <taxon>Mammalia</taxon>
        <taxon>Eutheria</taxon>
        <taxon>Laurasiatheria</taxon>
        <taxon>Chiroptera</taxon>
        <taxon>Yinpterochiroptera</taxon>
        <taxon>Pteropodoidea</taxon>
        <taxon>Pteropodidae</taxon>
        <taxon>Pteropodinae</taxon>
        <taxon>Pteropus</taxon>
    </lineage>
</organism>
<protein>
    <submittedName>
        <fullName evidence="3">Inhibitor of nuclear factor kappa-B kinase-interacting protein</fullName>
    </submittedName>
</protein>
<feature type="compositionally biased region" description="Basic residues" evidence="2">
    <location>
        <begin position="1"/>
        <end position="11"/>
    </location>
</feature>
<reference evidence="4" key="1">
    <citation type="journal article" date="2013" name="Science">
        <title>Comparative analysis of bat genomes provides insight into the evolution of flight and immunity.</title>
        <authorList>
            <person name="Zhang G."/>
            <person name="Cowled C."/>
            <person name="Shi Z."/>
            <person name="Huang Z."/>
            <person name="Bishop-Lilly K.A."/>
            <person name="Fang X."/>
            <person name="Wynne J.W."/>
            <person name="Xiong Z."/>
            <person name="Baker M.L."/>
            <person name="Zhao W."/>
            <person name="Tachedjian M."/>
            <person name="Zhu Y."/>
            <person name="Zhou P."/>
            <person name="Jiang X."/>
            <person name="Ng J."/>
            <person name="Yang L."/>
            <person name="Wu L."/>
            <person name="Xiao J."/>
            <person name="Feng Y."/>
            <person name="Chen Y."/>
            <person name="Sun X."/>
            <person name="Zhang Y."/>
            <person name="Marsh G.A."/>
            <person name="Crameri G."/>
            <person name="Broder C.C."/>
            <person name="Frey K.G."/>
            <person name="Wang L.F."/>
            <person name="Wang J."/>
        </authorList>
    </citation>
    <scope>NUCLEOTIDE SEQUENCE [LARGE SCALE GENOMIC DNA]</scope>
</reference>
<keyword evidence="3" id="KW-0418">Kinase</keyword>
<keyword evidence="1" id="KW-0175">Coiled coil</keyword>